<proteinExistence type="predicted"/>
<dbReference type="RefSeq" id="WP_323258012.1">
    <property type="nucleotide sequence ID" value="NZ_JAYGIM010000006.1"/>
</dbReference>
<name>A0ABU5SHA1_9BACT</name>
<dbReference type="EMBL" id="JAYGIM010000006">
    <property type="protein sequence ID" value="MEA5426655.1"/>
    <property type="molecule type" value="Genomic_DNA"/>
</dbReference>
<reference evidence="2 3" key="1">
    <citation type="submission" date="2023-12" db="EMBL/GenBank/DDBJ databases">
        <title>Novel species of the genus Arcicella isolated from rivers.</title>
        <authorList>
            <person name="Lu H."/>
        </authorList>
    </citation>
    <scope>NUCLEOTIDE SEQUENCE [LARGE SCALE GENOMIC DNA]</scope>
    <source>
        <strain evidence="2 3">DC25W</strain>
    </source>
</reference>
<keyword evidence="3" id="KW-1185">Reference proteome</keyword>
<sequence length="1435" mass="157869">MLRKLQLLLLLMFFTFVLKGQSIEIGKIIGESGLSVCLGKKIYVAYTKTGTYNQNNLFKIQLKPAYSNSWVDVLTKDSSGYLVGILPSDVHNISNGYSNYASFRIISSSPEVSSGIEFYVNIYLPADIELINLSKKTLLPYEPVSLSVKYAGTLPIKILTSDSMSVEVLNGDNNIYNTLVSVTKSVSYSVLNASNVCGIGKSSGKIDIKVIESGLKILGYTQEQICKNSKIGLKVQKIGKWSTGNNFRIRLVKEDERSKFYELDATEKDDIITATIGTDVLKGNYIIKVISDNGIESDYFIKPLAIHDETNVELVTESTSMNYGETQMLSVIAKGYGIRSIELSDGQIYDTYFSNDDSQTINFYVSPSVSTQYFIKSYTSLCGNSTGKNKMIVTIKEGIKTGTLKYGQYCEGSSCEVTFSTNVLIPVGNTVKVRLRNSFFEYKDVEGKVVRENVASFIVPSNFVVNTMTNNEVYASVSTENLTSTNFSPNYISIILIPSASIVDAFSSLNINIEQPQALYLHSTLTGGAPYEIVFNDSLVHRFESFSNEMVSYATLEPFVLKSGKVFITSVKNMCGTSYPPTSEYKNIKMLSDEYAIRIDSKKQLAVEVCAGAKIDLSVLIKGKYKDDNQFLVEIFGRTVNGYSELGTIAVGERQVVIPENLPSGVYNLRVSSSNPVTKSNLLILTVNALPTAKLYTYKTTPVNSGETVTIMLESSGDGTQIITYNDGTVETSYGTSSVKWKKLFNTTTFGIKSISNGCGVGTVLSKDFTIQVMPYAINNKIAINSVENIQCLTDKIFVPFELKGKVPFGETFSVQISKSIDTVYTTLQSGITVSPAHVSLPSNFSSGKYNIRIVNNDKSIKSEESTISYHTVPSMTLQLSDGKSEIEMSEGKPILLTSKTGRDYTNTMSGEYTIVDDNNIRTLGSFYYNYFEEYKYPTESTTYRLNSVVNDCGIGTASGSVKVLIKPILSMNIKGFIYGNNISTCIGTSMDVDLNSKGTFGNNNIFKVFAIDKNNTKIELLSVPKNDIYKITFGNEFKKGVYRLQLESTNPVLSKEISIISLTTKLDITLTGSATINPEFQGLLFLRKNNDTYLPENTSYNEVINYEMTNGQMGSVEVNYANPLPLIYVKPNKTEIYTLKSVSNACGVGKASGSATITVNPYSEKQVYTFNVTNSTLCAGTDFYVSFSIQGTFSASNKFTIQLSDDIGNNFKNLETTGTLSPLKAKLPADLVPNIGYKIRVVASDPNTTNTTTTFPIRILEGITARFDSSSYYFSESKPVSIGIKFTGTPPFNFTLGSDEVNAKLITSTVNDYTLTINPTANTVYRLFSVNNNVCGTGTVLSPSTVRIELITGTDELGKMGINIFPNPASDVLNIECSDKELDVQLIDFVGKVIQEQTLRGVQKQVDLSKIPSGTYFLHIQKDGRRATFKVLKQ</sequence>
<dbReference type="Proteomes" id="UP001302222">
    <property type="component" value="Unassembled WGS sequence"/>
</dbReference>
<comment type="caution">
    <text evidence="2">The sequence shown here is derived from an EMBL/GenBank/DDBJ whole genome shotgun (WGS) entry which is preliminary data.</text>
</comment>
<dbReference type="InterPro" id="IPR026444">
    <property type="entry name" value="Secre_tail"/>
</dbReference>
<organism evidence="2 3">
    <name type="scientific">Arcicella lustrica</name>
    <dbReference type="NCBI Taxonomy" id="2984196"/>
    <lineage>
        <taxon>Bacteria</taxon>
        <taxon>Pseudomonadati</taxon>
        <taxon>Bacteroidota</taxon>
        <taxon>Cytophagia</taxon>
        <taxon>Cytophagales</taxon>
        <taxon>Flectobacillaceae</taxon>
        <taxon>Arcicella</taxon>
    </lineage>
</organism>
<evidence type="ECO:0000259" key="1">
    <source>
        <dbReference type="Pfam" id="PF18962"/>
    </source>
</evidence>
<protein>
    <submittedName>
        <fullName evidence="2">T9SS type A sorting domain-containing protein</fullName>
    </submittedName>
</protein>
<dbReference type="NCBIfam" id="TIGR04183">
    <property type="entry name" value="Por_Secre_tail"/>
    <property type="match status" value="1"/>
</dbReference>
<evidence type="ECO:0000313" key="3">
    <source>
        <dbReference type="Proteomes" id="UP001302222"/>
    </source>
</evidence>
<gene>
    <name evidence="2" type="ORF">VB798_08740</name>
</gene>
<evidence type="ECO:0000313" key="2">
    <source>
        <dbReference type="EMBL" id="MEA5426655.1"/>
    </source>
</evidence>
<dbReference type="Pfam" id="PF18962">
    <property type="entry name" value="Por_Secre_tail"/>
    <property type="match status" value="1"/>
</dbReference>
<feature type="domain" description="Secretion system C-terminal sorting" evidence="1">
    <location>
        <begin position="1365"/>
        <end position="1431"/>
    </location>
</feature>
<accession>A0ABU5SHA1</accession>